<dbReference type="Pfam" id="PF15074">
    <property type="entry name" value="CFAP90"/>
    <property type="match status" value="1"/>
</dbReference>
<dbReference type="InParanoid" id="A0A1X7V4Z8"/>
<evidence type="ECO:0000313" key="3">
    <source>
        <dbReference type="Proteomes" id="UP000007879"/>
    </source>
</evidence>
<feature type="region of interest" description="Disordered" evidence="1">
    <location>
        <begin position="1"/>
        <end position="22"/>
    </location>
</feature>
<dbReference type="EnsemblMetazoa" id="XM_003385735.3">
    <property type="protein sequence ID" value="XP_003385783.1"/>
    <property type="gene ID" value="LOC100635985"/>
</dbReference>
<dbReference type="eggNOG" id="ENOG502S3H1">
    <property type="taxonomic scope" value="Eukaryota"/>
</dbReference>
<dbReference type="KEGG" id="aqu:100635985"/>
<name>A0A1X7V4Z8_AMPQE</name>
<evidence type="ECO:0000256" key="1">
    <source>
        <dbReference type="SAM" id="MobiDB-lite"/>
    </source>
</evidence>
<feature type="region of interest" description="Disordered" evidence="1">
    <location>
        <begin position="36"/>
        <end position="65"/>
    </location>
</feature>
<dbReference type="STRING" id="400682.A0A1X7V4Z8"/>
<keyword evidence="3" id="KW-1185">Reference proteome</keyword>
<dbReference type="PANTHER" id="PTHR34444:SF3">
    <property type="match status" value="1"/>
</dbReference>
<reference evidence="3" key="1">
    <citation type="journal article" date="2010" name="Nature">
        <title>The Amphimedon queenslandica genome and the evolution of animal complexity.</title>
        <authorList>
            <person name="Srivastava M."/>
            <person name="Simakov O."/>
            <person name="Chapman J."/>
            <person name="Fahey B."/>
            <person name="Gauthier M.E."/>
            <person name="Mitros T."/>
            <person name="Richards G.S."/>
            <person name="Conaco C."/>
            <person name="Dacre M."/>
            <person name="Hellsten U."/>
            <person name="Larroux C."/>
            <person name="Putnam N.H."/>
            <person name="Stanke M."/>
            <person name="Adamska M."/>
            <person name="Darling A."/>
            <person name="Degnan S.M."/>
            <person name="Oakley T.H."/>
            <person name="Plachetzki D.C."/>
            <person name="Zhai Y."/>
            <person name="Adamski M."/>
            <person name="Calcino A."/>
            <person name="Cummins S.F."/>
            <person name="Goodstein D.M."/>
            <person name="Harris C."/>
            <person name="Jackson D.J."/>
            <person name="Leys S.P."/>
            <person name="Shu S."/>
            <person name="Woodcroft B.J."/>
            <person name="Vervoort M."/>
            <person name="Kosik K.S."/>
            <person name="Manning G."/>
            <person name="Degnan B.M."/>
            <person name="Rokhsar D.S."/>
        </authorList>
    </citation>
    <scope>NUCLEOTIDE SEQUENCE [LARGE SCALE GENOMIC DNA]</scope>
</reference>
<protein>
    <submittedName>
        <fullName evidence="2">Uncharacterized protein</fullName>
    </submittedName>
</protein>
<sequence>MAYPGEGYRMSNYGRKTYSPEQVKEMWRESTEKEAKIAKSHDATKKLAEKKPDLSKPRSYFDNQKTHKRDYDYDMTFCVNEGYNQKLKRDDMQHTQGLNIRGEEENKPVPILSNSVYGKGAPLESMTRDYVRVAVVRRQFYRSSGIGIQHS</sequence>
<dbReference type="OrthoDB" id="10057935at2759"/>
<evidence type="ECO:0000313" key="2">
    <source>
        <dbReference type="EnsemblMetazoa" id="Aqu2.1.34597_001"/>
    </source>
</evidence>
<dbReference type="Proteomes" id="UP000007879">
    <property type="component" value="Unassembled WGS sequence"/>
</dbReference>
<dbReference type="InterPro" id="IPR027901">
    <property type="entry name" value="CFAP90"/>
</dbReference>
<gene>
    <name evidence="2" type="primary">100635985</name>
</gene>
<organism evidence="2">
    <name type="scientific">Amphimedon queenslandica</name>
    <name type="common">Sponge</name>
    <dbReference type="NCBI Taxonomy" id="400682"/>
    <lineage>
        <taxon>Eukaryota</taxon>
        <taxon>Metazoa</taxon>
        <taxon>Porifera</taxon>
        <taxon>Demospongiae</taxon>
        <taxon>Heteroscleromorpha</taxon>
        <taxon>Haplosclerida</taxon>
        <taxon>Niphatidae</taxon>
        <taxon>Amphimedon</taxon>
    </lineage>
</organism>
<proteinExistence type="predicted"/>
<feature type="compositionally biased region" description="Basic and acidic residues" evidence="1">
    <location>
        <begin position="36"/>
        <end position="56"/>
    </location>
</feature>
<accession>A0A1X7V4Z8</accession>
<dbReference type="AlphaFoldDB" id="A0A1X7V4Z8"/>
<dbReference type="OMA" id="YNSKLHR"/>
<dbReference type="EnsemblMetazoa" id="Aqu2.1.34597_001">
    <property type="protein sequence ID" value="Aqu2.1.34597_001"/>
    <property type="gene ID" value="Aqu2.1.34597"/>
</dbReference>
<reference evidence="2" key="2">
    <citation type="submission" date="2017-05" db="UniProtKB">
        <authorList>
            <consortium name="EnsemblMetazoa"/>
        </authorList>
    </citation>
    <scope>IDENTIFICATION</scope>
</reference>
<dbReference type="PANTHER" id="PTHR34444">
    <property type="entry name" value="LOC361192"/>
    <property type="match status" value="1"/>
</dbReference>